<keyword evidence="9" id="KW-0175">Coiled coil</keyword>
<feature type="compositionally biased region" description="Polar residues" evidence="10">
    <location>
        <begin position="1275"/>
        <end position="1297"/>
    </location>
</feature>
<keyword evidence="13" id="KW-1185">Reference proteome</keyword>
<feature type="compositionally biased region" description="Pro residues" evidence="10">
    <location>
        <begin position="25"/>
        <end position="34"/>
    </location>
</feature>
<sequence>PAQAPSAPLPAQAPSAPLPAQAPSAPLPVQPPITPQVTQMPAKTSHAPFSVPYSVIAASAPGPSQITCTLSASPSPGLLLAASVSSPQASSETGPMSQLAGSVNVSPQSASVQLPLQITSAPTPMPSGSTYLPLLASSSPSPLQSLPPRLSASLPPLSSYATVPLPSLTAFASATPSTLPSSVSSFQNVPACATLPFLPSSMPAAHSLSVSAGCLPSVHPVNSSLSSAPLTSTVSQTSSLASIGGSTAVTSTAASVSLGNSTAAPTSLISVTPRVSDTIPPLVSRSPSSVTVPCAVNSSDNPLSLSVAGPPSVSVTLSTPTDPDVLLDCNGSRSTNPPLVPLSRPRRLLPPPPRSPFYLEPLEDRRKRQKMERLERIFQLNERRCGLAPVYGTEVLQFCTLRSTDCRLGMYNYESYPQDLHHYWFQTDAVKKCIFTPEQRLEQLGPLIERFIFAMPPVEAPQITLHTSHPPPSMLLQESVFRESLCRELTPATRCLHRIVSNMRTQFPDLRLIQYDCGKLQTLDRLLRHLKSGGHRVLLFTQMTRMLDVLEQFLNYHGHIYLRLDGSTRIEQRQVLMERFNMDRRIFCFILSTRSGGVGVNLTGADTVIFYDSDWNPTMDAQAQDRCHRIGQTRDVHIYRLVSDRTVEENILKKAQQKRMLGDMAIEGGNFTTAYFKQQTIRELFDMEETQRRDMETGGASPERTTEDGSTTRNAHMLEQALCGAEDEEDTLAASLVRAEQVADLAEFNENAPLEPEEEEPSRAEQEINALVEQLTPIERYAMYFLEASLEDVSREELKQAEEQVEAARKDLFSAKDDVPCTEDTWDEENRKNRKSRAPPPSKPPGERVGVRMSERLRGVRTSDGADLTDSPAMLETTLPAEESLEDGALLFKETENITTDLTDSHIDTEAPSSPSLHQCPLSPLPPATSPPIQTSPQTKSLEKEKLEPEPPVSDNETQLVPKPESPLNSSSSVVSPEKESPAPRTPRRKVTADTEILMAGAGDSSPTEKVLRRLPGRLVTVVQERPAVPRRQNRSKGNCPLTDKGPKSPADPQSPPAPCHQSDETSDTGSPPPKRKRGRPPKCKGDMSLPGAHSDIPSVETSTPGAHPDLATTVMGKQNDSGLSPSVPCSEQAISTVGVHALGSPILGSKLNSECDSGSSVEKRKRGRPRKKREGLVTSPVAASPLREPTVHVCSPTESTEANETDGLIHFRSDHREDLNLVKCTTSDPTSPIIPMGSSNIPQMGGCGEVTSCSGADEPATPPKRKRGRPPKIQTPSNLVTSTNLHNNKKGSSPDRSPSPELTKPHFRRRNRPSAEPNKEEESTVSADTDDSSGEEEVTVRTPLTRSARTRLESNQVPVSTTPNLGSLAKPLRGRSHCSPPTQEIPVKRRKIPNVSSPSPPSSSPNGNSGDRQSVGGRKRPCPLAERILRSSVTAPPASNTRSSRPPQLLPNSPSSHRGRKAKT</sequence>
<feature type="region of interest" description="Disordered" evidence="10">
    <location>
        <begin position="1145"/>
        <end position="1209"/>
    </location>
</feature>
<dbReference type="GO" id="GO:0005524">
    <property type="term" value="F:ATP binding"/>
    <property type="evidence" value="ECO:0007669"/>
    <property type="project" value="UniProtKB-KW"/>
</dbReference>
<gene>
    <name evidence="12" type="ORF">GDO86_017631</name>
</gene>
<dbReference type="SMART" id="SM00384">
    <property type="entry name" value="AT_hook"/>
    <property type="match status" value="3"/>
</dbReference>
<evidence type="ECO:0000259" key="11">
    <source>
        <dbReference type="PROSITE" id="PS51194"/>
    </source>
</evidence>
<keyword evidence="7" id="KW-0805">Transcription regulation</keyword>
<dbReference type="GO" id="GO:0000812">
    <property type="term" value="C:Swr1 complex"/>
    <property type="evidence" value="ECO:0007669"/>
    <property type="project" value="TreeGrafter"/>
</dbReference>
<dbReference type="InterPro" id="IPR017956">
    <property type="entry name" value="AT_hook_DNA-bd_motif"/>
</dbReference>
<evidence type="ECO:0000256" key="2">
    <source>
        <dbReference type="ARBA" id="ARBA00009220"/>
    </source>
</evidence>
<dbReference type="FunFam" id="3.40.50.300:FF:000529">
    <property type="entry name" value="helicase SRCAP isoform X1"/>
    <property type="match status" value="1"/>
</dbReference>
<feature type="non-terminal residue" evidence="12">
    <location>
        <position position="1465"/>
    </location>
</feature>
<dbReference type="PROSITE" id="PS51194">
    <property type="entry name" value="HELICASE_CTER"/>
    <property type="match status" value="1"/>
</dbReference>
<evidence type="ECO:0000256" key="6">
    <source>
        <dbReference type="ARBA" id="ARBA00022840"/>
    </source>
</evidence>
<dbReference type="GO" id="GO:0016887">
    <property type="term" value="F:ATP hydrolysis activity"/>
    <property type="evidence" value="ECO:0007669"/>
    <property type="project" value="TreeGrafter"/>
</dbReference>
<keyword evidence="6" id="KW-0067">ATP-binding</keyword>
<evidence type="ECO:0000256" key="1">
    <source>
        <dbReference type="ARBA" id="ARBA00004123"/>
    </source>
</evidence>
<reference evidence="12" key="1">
    <citation type="thesis" date="2020" institute="ProQuest LLC" country="789 East Eisenhower Parkway, Ann Arbor, MI, USA">
        <title>Comparative Genomics and Chromosome Evolution.</title>
        <authorList>
            <person name="Mudd A.B."/>
        </authorList>
    </citation>
    <scope>NUCLEOTIDE SEQUENCE</scope>
    <source>
        <strain evidence="12">Female2</strain>
        <tissue evidence="12">Blood</tissue>
    </source>
</reference>
<dbReference type="SUPFAM" id="SSF52540">
    <property type="entry name" value="P-loop containing nucleoside triphosphate hydrolases"/>
    <property type="match status" value="1"/>
</dbReference>
<comment type="subcellular location">
    <subcellularLocation>
        <location evidence="1">Nucleus</location>
    </subcellularLocation>
</comment>
<keyword evidence="8" id="KW-0804">Transcription</keyword>
<dbReference type="OrthoDB" id="5857104at2759"/>
<feature type="compositionally biased region" description="Low complexity" evidence="10">
    <location>
        <begin position="1"/>
        <end position="24"/>
    </location>
</feature>
<feature type="region of interest" description="Disordered" evidence="10">
    <location>
        <begin position="1"/>
        <end position="44"/>
    </location>
</feature>
<dbReference type="InterPro" id="IPR027417">
    <property type="entry name" value="P-loop_NTPase"/>
</dbReference>
<dbReference type="Proteomes" id="UP000812440">
    <property type="component" value="Chromosome 9"/>
</dbReference>
<protein>
    <recommendedName>
        <fullName evidence="11">Helicase C-terminal domain-containing protein</fullName>
    </recommendedName>
</protein>
<feature type="region of interest" description="Disordered" evidence="10">
    <location>
        <begin position="690"/>
        <end position="713"/>
    </location>
</feature>
<dbReference type="InterPro" id="IPR050520">
    <property type="entry name" value="INO80/SWR1_helicase"/>
</dbReference>
<dbReference type="Gene3D" id="3.40.50.300">
    <property type="entry name" value="P-loop containing nucleotide triphosphate hydrolases"/>
    <property type="match status" value="1"/>
</dbReference>
<feature type="compositionally biased region" description="Polar residues" evidence="10">
    <location>
        <begin position="1343"/>
        <end position="1366"/>
    </location>
</feature>
<evidence type="ECO:0000256" key="4">
    <source>
        <dbReference type="ARBA" id="ARBA00022801"/>
    </source>
</evidence>
<feature type="compositionally biased region" description="Polar residues" evidence="10">
    <location>
        <begin position="1151"/>
        <end position="1161"/>
    </location>
</feature>
<evidence type="ECO:0000313" key="12">
    <source>
        <dbReference type="EMBL" id="KAG8433422.1"/>
    </source>
</evidence>
<evidence type="ECO:0000256" key="9">
    <source>
        <dbReference type="SAM" id="Coils"/>
    </source>
</evidence>
<dbReference type="GO" id="GO:0003677">
    <property type="term" value="F:DNA binding"/>
    <property type="evidence" value="ECO:0007669"/>
    <property type="project" value="UniProtKB-KW"/>
</dbReference>
<feature type="compositionally biased region" description="Acidic residues" evidence="10">
    <location>
        <begin position="1329"/>
        <end position="1338"/>
    </location>
</feature>
<feature type="region of interest" description="Disordered" evidence="10">
    <location>
        <begin position="1227"/>
        <end position="1465"/>
    </location>
</feature>
<proteinExistence type="inferred from homology"/>
<dbReference type="EMBL" id="JAACNH010000009">
    <property type="protein sequence ID" value="KAG8433422.1"/>
    <property type="molecule type" value="Genomic_DNA"/>
</dbReference>
<feature type="domain" description="Helicase C-terminal" evidence="11">
    <location>
        <begin position="522"/>
        <end position="672"/>
    </location>
</feature>
<feature type="compositionally biased region" description="Polar residues" evidence="10">
    <location>
        <begin position="1432"/>
        <end position="1457"/>
    </location>
</feature>
<evidence type="ECO:0000256" key="10">
    <source>
        <dbReference type="SAM" id="MobiDB-lite"/>
    </source>
</evidence>
<dbReference type="InterPro" id="IPR049730">
    <property type="entry name" value="SNF2/RAD54-like_C"/>
</dbReference>
<dbReference type="PANTHER" id="PTHR45685:SF1">
    <property type="entry name" value="HELICASE SRCAP"/>
    <property type="match status" value="1"/>
</dbReference>
<dbReference type="PANTHER" id="PTHR45685">
    <property type="entry name" value="HELICASE SRCAP-RELATED"/>
    <property type="match status" value="1"/>
</dbReference>
<dbReference type="GO" id="GO:0042393">
    <property type="term" value="F:histone binding"/>
    <property type="evidence" value="ECO:0007669"/>
    <property type="project" value="TreeGrafter"/>
</dbReference>
<dbReference type="PRINTS" id="PR00929">
    <property type="entry name" value="ATHOOK"/>
</dbReference>
<keyword evidence="4" id="KW-0378">Hydrolase</keyword>
<comment type="caution">
    <text evidence="12">The sequence shown here is derived from an EMBL/GenBank/DDBJ whole genome shotgun (WGS) entry which is preliminary data.</text>
</comment>
<name>A0A8T2IN71_9PIPI</name>
<keyword evidence="3" id="KW-0547">Nucleotide-binding</keyword>
<accession>A0A8T2IN71</accession>
<feature type="compositionally biased region" description="Basic residues" evidence="10">
    <location>
        <begin position="1164"/>
        <end position="1174"/>
    </location>
</feature>
<feature type="compositionally biased region" description="Basic residues" evidence="10">
    <location>
        <begin position="1074"/>
        <end position="1083"/>
    </location>
</feature>
<dbReference type="CDD" id="cd18793">
    <property type="entry name" value="SF2_C_SNF"/>
    <property type="match status" value="1"/>
</dbReference>
<comment type="similarity">
    <text evidence="2">Belongs to the SNF2/RAD54 helicase family. SWR1 subfamily.</text>
</comment>
<feature type="compositionally biased region" description="Low complexity" evidence="10">
    <location>
        <begin position="962"/>
        <end position="976"/>
    </location>
</feature>
<organism evidence="12 13">
    <name type="scientific">Hymenochirus boettgeri</name>
    <name type="common">Congo dwarf clawed frog</name>
    <dbReference type="NCBI Taxonomy" id="247094"/>
    <lineage>
        <taxon>Eukaryota</taxon>
        <taxon>Metazoa</taxon>
        <taxon>Chordata</taxon>
        <taxon>Craniata</taxon>
        <taxon>Vertebrata</taxon>
        <taxon>Euteleostomi</taxon>
        <taxon>Amphibia</taxon>
        <taxon>Batrachia</taxon>
        <taxon>Anura</taxon>
        <taxon>Pipoidea</taxon>
        <taxon>Pipidae</taxon>
        <taxon>Pipinae</taxon>
        <taxon>Hymenochirus</taxon>
    </lineage>
</organism>
<dbReference type="InterPro" id="IPR001650">
    <property type="entry name" value="Helicase_C-like"/>
</dbReference>
<evidence type="ECO:0000256" key="8">
    <source>
        <dbReference type="ARBA" id="ARBA00023163"/>
    </source>
</evidence>
<dbReference type="SMART" id="SM00490">
    <property type="entry name" value="HELICc"/>
    <property type="match status" value="1"/>
</dbReference>
<dbReference type="GO" id="GO:0004386">
    <property type="term" value="F:helicase activity"/>
    <property type="evidence" value="ECO:0007669"/>
    <property type="project" value="UniProtKB-KW"/>
</dbReference>
<feature type="compositionally biased region" description="Basic and acidic residues" evidence="10">
    <location>
        <begin position="845"/>
        <end position="858"/>
    </location>
</feature>
<feature type="region of interest" description="Disordered" evidence="10">
    <location>
        <begin position="819"/>
        <end position="873"/>
    </location>
</feature>
<evidence type="ECO:0000256" key="3">
    <source>
        <dbReference type="ARBA" id="ARBA00022741"/>
    </source>
</evidence>
<evidence type="ECO:0000313" key="13">
    <source>
        <dbReference type="Proteomes" id="UP000812440"/>
    </source>
</evidence>
<evidence type="ECO:0000256" key="5">
    <source>
        <dbReference type="ARBA" id="ARBA00022806"/>
    </source>
</evidence>
<keyword evidence="5" id="KW-0347">Helicase</keyword>
<feature type="region of interest" description="Disordered" evidence="10">
    <location>
        <begin position="905"/>
        <end position="1130"/>
    </location>
</feature>
<dbReference type="GO" id="GO:0006338">
    <property type="term" value="P:chromatin remodeling"/>
    <property type="evidence" value="ECO:0007669"/>
    <property type="project" value="TreeGrafter"/>
</dbReference>
<feature type="coiled-coil region" evidence="9">
    <location>
        <begin position="791"/>
        <end position="818"/>
    </location>
</feature>
<dbReference type="Pfam" id="PF00271">
    <property type="entry name" value="Helicase_C"/>
    <property type="match status" value="1"/>
</dbReference>
<feature type="compositionally biased region" description="Polar residues" evidence="10">
    <location>
        <begin position="1116"/>
        <end position="1130"/>
    </location>
</feature>
<evidence type="ECO:0000256" key="7">
    <source>
        <dbReference type="ARBA" id="ARBA00023015"/>
    </source>
</evidence>